<evidence type="ECO:0000313" key="20">
    <source>
        <dbReference type="RefSeq" id="XP_031426298.1"/>
    </source>
</evidence>
<evidence type="ECO:0000256" key="3">
    <source>
        <dbReference type="ARBA" id="ARBA00022692"/>
    </source>
</evidence>
<evidence type="ECO:0000256" key="7">
    <source>
        <dbReference type="ARBA" id="ARBA00022989"/>
    </source>
</evidence>
<dbReference type="PRINTS" id="PR00289">
    <property type="entry name" value="DISINTEGRIN"/>
</dbReference>
<dbReference type="PROSITE" id="PS00427">
    <property type="entry name" value="DISINTEGRIN_1"/>
    <property type="match status" value="1"/>
</dbReference>
<keyword evidence="20" id="KW-0645">Protease</keyword>
<feature type="domain" description="EGF-like" evidence="16">
    <location>
        <begin position="619"/>
        <end position="651"/>
    </location>
</feature>
<dbReference type="PROSITE" id="PS50214">
    <property type="entry name" value="DISINTEGRIN_2"/>
    <property type="match status" value="1"/>
</dbReference>
<dbReference type="Gene3D" id="4.10.70.10">
    <property type="entry name" value="Disintegrin domain"/>
    <property type="match status" value="1"/>
</dbReference>
<feature type="binding site" evidence="12">
    <location>
        <position position="337"/>
    </location>
    <ligand>
        <name>Zn(2+)</name>
        <dbReference type="ChEBI" id="CHEBI:29105"/>
        <note>catalytic</note>
    </ligand>
</feature>
<dbReference type="GO" id="GO:0006508">
    <property type="term" value="P:proteolysis"/>
    <property type="evidence" value="ECO:0007669"/>
    <property type="project" value="InterPro"/>
</dbReference>
<dbReference type="InterPro" id="IPR034027">
    <property type="entry name" value="Reprolysin_adamalysin"/>
</dbReference>
<dbReference type="PROSITE" id="PS50215">
    <property type="entry name" value="ADAM_MEPRO"/>
    <property type="match status" value="1"/>
</dbReference>
<dbReference type="InterPro" id="IPR002870">
    <property type="entry name" value="Peptidase_M12B_N"/>
</dbReference>
<dbReference type="PROSITE" id="PS01186">
    <property type="entry name" value="EGF_2"/>
    <property type="match status" value="1"/>
</dbReference>
<dbReference type="SMART" id="SM00608">
    <property type="entry name" value="ACR"/>
    <property type="match status" value="1"/>
</dbReference>
<dbReference type="GO" id="GO:0005886">
    <property type="term" value="C:plasma membrane"/>
    <property type="evidence" value="ECO:0007669"/>
    <property type="project" value="TreeGrafter"/>
</dbReference>
<evidence type="ECO:0000256" key="10">
    <source>
        <dbReference type="PROSITE-ProRule" id="PRU00068"/>
    </source>
</evidence>
<evidence type="ECO:0000259" key="18">
    <source>
        <dbReference type="PROSITE" id="PS50215"/>
    </source>
</evidence>
<evidence type="ECO:0000256" key="1">
    <source>
        <dbReference type="ARBA" id="ARBA00001947"/>
    </source>
</evidence>
<evidence type="ECO:0000259" key="17">
    <source>
        <dbReference type="PROSITE" id="PS50214"/>
    </source>
</evidence>
<feature type="disulfide bond" evidence="12">
    <location>
        <begin position="350"/>
        <end position="355"/>
    </location>
</feature>
<evidence type="ECO:0000256" key="8">
    <source>
        <dbReference type="ARBA" id="ARBA00023136"/>
    </source>
</evidence>
<feature type="transmembrane region" description="Helical" evidence="14">
    <location>
        <begin position="664"/>
        <end position="687"/>
    </location>
</feature>
<evidence type="ECO:0000256" key="6">
    <source>
        <dbReference type="ARBA" id="ARBA00022833"/>
    </source>
</evidence>
<comment type="cofactor">
    <cofactor evidence="1">
        <name>Zn(2+)</name>
        <dbReference type="ChEBI" id="CHEBI:29105"/>
    </cofactor>
</comment>
<evidence type="ECO:0000256" key="5">
    <source>
        <dbReference type="ARBA" id="ARBA00022801"/>
    </source>
</evidence>
<reference evidence="20" key="1">
    <citation type="submission" date="2025-08" db="UniProtKB">
        <authorList>
            <consortium name="RefSeq"/>
        </authorList>
    </citation>
    <scope>IDENTIFICATION</scope>
</reference>
<dbReference type="SUPFAM" id="SSF55486">
    <property type="entry name" value="Metalloproteases ('zincins'), catalytic domain"/>
    <property type="match status" value="1"/>
</dbReference>
<dbReference type="PANTHER" id="PTHR11905:SF32">
    <property type="entry name" value="DISINTEGRIN AND METALLOPROTEINASE DOMAIN-CONTAINING PROTEIN 28"/>
    <property type="match status" value="1"/>
</dbReference>
<dbReference type="InterPro" id="IPR001762">
    <property type="entry name" value="Disintegrin_dom"/>
</dbReference>
<comment type="subcellular location">
    <subcellularLocation>
        <location evidence="2">Membrane</location>
        <topology evidence="2">Single-pass type I membrane protein</topology>
    </subcellularLocation>
</comment>
<dbReference type="SMART" id="SM00050">
    <property type="entry name" value="DISIN"/>
    <property type="match status" value="1"/>
</dbReference>
<dbReference type="InterPro" id="IPR006586">
    <property type="entry name" value="ADAM_Cys-rich"/>
</dbReference>
<accession>A0A6P8FCS5</accession>
<feature type="disulfide bond" evidence="11">
    <location>
        <begin position="623"/>
        <end position="633"/>
    </location>
</feature>
<feature type="disulfide bond" evidence="12">
    <location>
        <begin position="348"/>
        <end position="372"/>
    </location>
</feature>
<feature type="compositionally biased region" description="Polar residues" evidence="13">
    <location>
        <begin position="716"/>
        <end position="727"/>
    </location>
</feature>
<dbReference type="GO" id="GO:0004222">
    <property type="term" value="F:metalloendopeptidase activity"/>
    <property type="evidence" value="ECO:0007669"/>
    <property type="project" value="InterPro"/>
</dbReference>
<dbReference type="InterPro" id="IPR024079">
    <property type="entry name" value="MetalloPept_cat_dom_sf"/>
</dbReference>
<dbReference type="OrthoDB" id="5951731at2759"/>
<feature type="active site" evidence="12">
    <location>
        <position position="334"/>
    </location>
</feature>
<feature type="signal peptide" evidence="15">
    <location>
        <begin position="1"/>
        <end position="22"/>
    </location>
</feature>
<evidence type="ECO:0000259" key="16">
    <source>
        <dbReference type="PROSITE" id="PS50026"/>
    </source>
</evidence>
<dbReference type="RefSeq" id="XP_031426298.1">
    <property type="nucleotide sequence ID" value="XM_031570438.1"/>
</dbReference>
<dbReference type="PROSITE" id="PS50026">
    <property type="entry name" value="EGF_3"/>
    <property type="match status" value="1"/>
</dbReference>
<dbReference type="Pfam" id="PF01562">
    <property type="entry name" value="Pep_M12B_propep"/>
    <property type="match status" value="1"/>
</dbReference>
<feature type="region of interest" description="Disordered" evidence="13">
    <location>
        <begin position="693"/>
        <end position="765"/>
    </location>
</feature>
<dbReference type="InterPro" id="IPR018358">
    <property type="entry name" value="Disintegrin_CS"/>
</dbReference>
<dbReference type="CTD" id="10863"/>
<keyword evidence="15" id="KW-0732">Signal</keyword>
<feature type="domain" description="Disintegrin" evidence="17">
    <location>
        <begin position="401"/>
        <end position="487"/>
    </location>
</feature>
<proteinExistence type="predicted"/>
<gene>
    <name evidence="20" type="primary">adam28</name>
</gene>
<dbReference type="GO" id="GO:0046872">
    <property type="term" value="F:metal ion binding"/>
    <property type="evidence" value="ECO:0007669"/>
    <property type="project" value="UniProtKB-KW"/>
</dbReference>
<evidence type="ECO:0000313" key="19">
    <source>
        <dbReference type="Proteomes" id="UP000515152"/>
    </source>
</evidence>
<keyword evidence="9 11" id="KW-1015">Disulfide bond</keyword>
<keyword evidence="8 14" id="KW-0472">Membrane</keyword>
<evidence type="ECO:0000256" key="13">
    <source>
        <dbReference type="SAM" id="MobiDB-lite"/>
    </source>
</evidence>
<dbReference type="InterPro" id="IPR000742">
    <property type="entry name" value="EGF"/>
</dbReference>
<evidence type="ECO:0000256" key="12">
    <source>
        <dbReference type="PROSITE-ProRule" id="PRU00276"/>
    </source>
</evidence>
<keyword evidence="11" id="KW-0245">EGF-like domain</keyword>
<feature type="binding site" evidence="12">
    <location>
        <position position="343"/>
    </location>
    <ligand>
        <name>Zn(2+)</name>
        <dbReference type="ChEBI" id="CHEBI:29105"/>
        <note>catalytic</note>
    </ligand>
</feature>
<keyword evidence="5" id="KW-0378">Hydrolase</keyword>
<organism evidence="19 20">
    <name type="scientific">Clupea harengus</name>
    <name type="common">Atlantic herring</name>
    <dbReference type="NCBI Taxonomy" id="7950"/>
    <lineage>
        <taxon>Eukaryota</taxon>
        <taxon>Metazoa</taxon>
        <taxon>Chordata</taxon>
        <taxon>Craniata</taxon>
        <taxon>Vertebrata</taxon>
        <taxon>Euteleostomi</taxon>
        <taxon>Actinopterygii</taxon>
        <taxon>Neopterygii</taxon>
        <taxon>Teleostei</taxon>
        <taxon>Clupei</taxon>
        <taxon>Clupeiformes</taxon>
        <taxon>Clupeoidei</taxon>
        <taxon>Clupeidae</taxon>
        <taxon>Clupea</taxon>
    </lineage>
</organism>
<dbReference type="PANTHER" id="PTHR11905">
    <property type="entry name" value="ADAM A DISINTEGRIN AND METALLOPROTEASE DOMAIN"/>
    <property type="match status" value="1"/>
</dbReference>
<dbReference type="FunFam" id="3.40.390.10:FF:000002">
    <property type="entry name" value="Disintegrin and metalloproteinase domain-containing protein 22"/>
    <property type="match status" value="1"/>
</dbReference>
<keyword evidence="20" id="KW-0482">Metalloprotease</keyword>
<feature type="binding site" evidence="12">
    <location>
        <position position="333"/>
    </location>
    <ligand>
        <name>Zn(2+)</name>
        <dbReference type="ChEBI" id="CHEBI:29105"/>
        <note>catalytic</note>
    </ligand>
</feature>
<feature type="chain" id="PRO_5028234967" evidence="15">
    <location>
        <begin position="23"/>
        <end position="765"/>
    </location>
</feature>
<keyword evidence="3 14" id="KW-0812">Transmembrane</keyword>
<evidence type="ECO:0000256" key="4">
    <source>
        <dbReference type="ARBA" id="ARBA00022723"/>
    </source>
</evidence>
<keyword evidence="4 12" id="KW-0479">Metal-binding</keyword>
<dbReference type="SUPFAM" id="SSF57552">
    <property type="entry name" value="Blood coagulation inhibitor (disintegrin)"/>
    <property type="match status" value="1"/>
</dbReference>
<dbReference type="KEGG" id="char:105889875"/>
<feature type="disulfide bond" evidence="10">
    <location>
        <begin position="459"/>
        <end position="479"/>
    </location>
</feature>
<dbReference type="InterPro" id="IPR001590">
    <property type="entry name" value="Peptidase_M12B"/>
</dbReference>
<keyword evidence="6 12" id="KW-0862">Zinc</keyword>
<dbReference type="Gene3D" id="3.40.390.10">
    <property type="entry name" value="Collagenase (Catalytic Domain)"/>
    <property type="match status" value="1"/>
</dbReference>
<evidence type="ECO:0000256" key="2">
    <source>
        <dbReference type="ARBA" id="ARBA00004479"/>
    </source>
</evidence>
<dbReference type="Pfam" id="PF01421">
    <property type="entry name" value="Reprolysin"/>
    <property type="match status" value="1"/>
</dbReference>
<dbReference type="Proteomes" id="UP000515152">
    <property type="component" value="Chromosome 7"/>
</dbReference>
<evidence type="ECO:0000256" key="15">
    <source>
        <dbReference type="SAM" id="SignalP"/>
    </source>
</evidence>
<dbReference type="CDD" id="cd04269">
    <property type="entry name" value="ZnMc_adamalysin_II_like"/>
    <property type="match status" value="1"/>
</dbReference>
<dbReference type="AlphaFoldDB" id="A0A6P8FCS5"/>
<evidence type="ECO:0000256" key="14">
    <source>
        <dbReference type="SAM" id="Phobius"/>
    </source>
</evidence>
<dbReference type="FunFam" id="4.10.70.10:FF:000001">
    <property type="entry name" value="Disintegrin and metalloproteinase domain-containing protein 22"/>
    <property type="match status" value="1"/>
</dbReference>
<keyword evidence="7 14" id="KW-1133">Transmembrane helix</keyword>
<keyword evidence="19" id="KW-1185">Reference proteome</keyword>
<dbReference type="Pfam" id="PF00200">
    <property type="entry name" value="Disintegrin"/>
    <property type="match status" value="1"/>
</dbReference>
<name>A0A6P8FCS5_CLUHA</name>
<comment type="caution">
    <text evidence="11">Lacks conserved residue(s) required for the propagation of feature annotation.</text>
</comment>
<dbReference type="GeneID" id="105889875"/>
<dbReference type="InterPro" id="IPR036436">
    <property type="entry name" value="Disintegrin_dom_sf"/>
</dbReference>
<feature type="disulfide bond" evidence="11">
    <location>
        <begin position="641"/>
        <end position="650"/>
    </location>
</feature>
<evidence type="ECO:0000256" key="9">
    <source>
        <dbReference type="ARBA" id="ARBA00023157"/>
    </source>
</evidence>
<feature type="domain" description="Peptidase M12B" evidence="18">
    <location>
        <begin position="198"/>
        <end position="393"/>
    </location>
</feature>
<protein>
    <submittedName>
        <fullName evidence="20">Disintegrin and metalloproteinase domain-containing protein 28</fullName>
    </submittedName>
</protein>
<sequence length="765" mass="85128">MTRKPLLFWIFALAASLDPSVCHGPELDGVEVYDVVRPIRLHSLNKRDVESSRPEVLKYGMTIRGRDIELNLERNQDILTKEYSETYYTEDGTPVTYSPEDLDHCYYRGSVVNDSESMISVSTCDGLRGYVRTAEQRFLIEPMSEDKDGDHAVLKFEDVPDKPMTCGVTNTSWDPEYPLRTSRSRSRAAGPSLLQQQKYIELYLVADNREYIRMNKDPAAVRKRIFEIINFVNAVYKPLNTFIALTGLEIWTDSDKISVTSPAGATLDSFTKWRNSDLRKRKRHDNAHLITAIDFDGSTVGLAFIGTLCSEHSTGVVQDHNHRAIAVAATLSHEMGHNLGMSHDTSSCACPDGSCIMAAALSYNIPRKFSSCSSNGYGDFLNNRNPECVLNKPDYMELVAEPVCQNGFLERGEQCDCGTTEECNNPCCNATTCRLVDGAQCAAGECCENCKIMSPARECRTKRDDCDLAEYCTGKSPECPEDVFAVNSLPCENGKSYCYNGRCPQKEEQCVRMWGATARVARQYCYDQNTRGIYYGFCKRPSSDQYLPCQRADVMCGKLYCHDGNASPNYGRLVEFSDCKATFYGDYENDHGQVDTGTKCGEGKVCSQNECVDLETAYRATNCSAKCQGRGVCNHRSECQCEPGWLQPHCDTQDPSMQLPRGSVIAIAVTLSLLGLIVVIGASVFLLKRRQSTSRMAGLPTQKSQPVSNPVFGRQQLKTPRQNPETTQRPRAPPPPPPSASGRSRPLQTSFMAARQALRPPPPRV</sequence>
<evidence type="ECO:0000256" key="11">
    <source>
        <dbReference type="PROSITE-ProRule" id="PRU00076"/>
    </source>
</evidence>
<dbReference type="Pfam" id="PF08516">
    <property type="entry name" value="ADAM_CR"/>
    <property type="match status" value="1"/>
</dbReference>